<accession>A0A2X4TJH8</accession>
<dbReference type="GO" id="GO:0015074">
    <property type="term" value="P:DNA integration"/>
    <property type="evidence" value="ECO:0007669"/>
    <property type="project" value="InterPro"/>
</dbReference>
<evidence type="ECO:0000313" key="3">
    <source>
        <dbReference type="Proteomes" id="UP000248731"/>
    </source>
</evidence>
<evidence type="ECO:0000259" key="1">
    <source>
        <dbReference type="PROSITE" id="PS50994"/>
    </source>
</evidence>
<dbReference type="InterPro" id="IPR012337">
    <property type="entry name" value="RNaseH-like_sf"/>
</dbReference>
<dbReference type="PANTHER" id="PTHR47515:SF2">
    <property type="entry name" value="INTEGRASE CORE DOMAIN PROTEIN"/>
    <property type="match status" value="1"/>
</dbReference>
<name>A0A2X4TJH8_SALER</name>
<dbReference type="EMBL" id="LS483466">
    <property type="protein sequence ID" value="SQI27073.1"/>
    <property type="molecule type" value="Genomic_DNA"/>
</dbReference>
<proteinExistence type="predicted"/>
<dbReference type="InterPro" id="IPR048020">
    <property type="entry name" value="Transpos_IS3"/>
</dbReference>
<gene>
    <name evidence="2" type="ORF">NCTC7307_04449</name>
</gene>
<dbReference type="PANTHER" id="PTHR47515">
    <property type="entry name" value="LOW CALCIUM RESPONSE LOCUS PROTEIN T"/>
    <property type="match status" value="1"/>
</dbReference>
<dbReference type="Pfam" id="PF13683">
    <property type="entry name" value="rve_3"/>
    <property type="match status" value="1"/>
</dbReference>
<dbReference type="InterPro" id="IPR001584">
    <property type="entry name" value="Integrase_cat-core"/>
</dbReference>
<dbReference type="GO" id="GO:0003676">
    <property type="term" value="F:nucleic acid binding"/>
    <property type="evidence" value="ECO:0007669"/>
    <property type="project" value="InterPro"/>
</dbReference>
<feature type="domain" description="Integrase catalytic" evidence="1">
    <location>
        <begin position="91"/>
        <end position="258"/>
    </location>
</feature>
<dbReference type="AlphaFoldDB" id="A0A2X4TJH8"/>
<keyword evidence="3" id="KW-1185">Reference proteome</keyword>
<dbReference type="SUPFAM" id="SSF53098">
    <property type="entry name" value="Ribonuclease H-like"/>
    <property type="match status" value="1"/>
</dbReference>
<sequence length="268" mass="31278">MTEHQTSERRGGRIIGISRSLLHYRPNAERDIPVIEALQDLAHHYPAYGFGLMFNKLRQAGLSWNKKRVYRIYCRLKLNLRRKGKKRLPNRNPQPLAVPINMNPCWSVDFMSDALMDGRRFRLFNVADDFNREALAVEVDLNIPAHRVVRVLERLSAERGYPAFIRSDNGPELTAAVLSEWAEQHGVILDFIQPGKPMQNGFIERFNKTLRTEILDMYLFRTLSEVRELTENWRTEYNEERPHSSPGGIPPVTYARQKLAGDSNWQWY</sequence>
<reference evidence="2 3" key="1">
    <citation type="submission" date="2018-06" db="EMBL/GenBank/DDBJ databases">
        <authorList>
            <consortium name="Pathogen Informatics"/>
            <person name="Doyle S."/>
        </authorList>
    </citation>
    <scope>NUCLEOTIDE SEQUENCE [LARGE SCALE GENOMIC DNA]</scope>
    <source>
        <strain evidence="2 3">NCTC7307</strain>
    </source>
</reference>
<protein>
    <submittedName>
        <fullName evidence="2">Transposase</fullName>
    </submittedName>
</protein>
<dbReference type="Gene3D" id="3.30.420.10">
    <property type="entry name" value="Ribonuclease H-like superfamily/Ribonuclease H"/>
    <property type="match status" value="1"/>
</dbReference>
<dbReference type="InterPro" id="IPR036397">
    <property type="entry name" value="RNaseH_sf"/>
</dbReference>
<dbReference type="Proteomes" id="UP000248731">
    <property type="component" value="Chromosome 1"/>
</dbReference>
<evidence type="ECO:0000313" key="2">
    <source>
        <dbReference type="EMBL" id="SQI27073.1"/>
    </source>
</evidence>
<dbReference type="NCBIfam" id="NF033516">
    <property type="entry name" value="transpos_IS3"/>
    <property type="match status" value="1"/>
</dbReference>
<organism evidence="2 3">
    <name type="scientific">Salmonella enterica subsp. arizonae</name>
    <dbReference type="NCBI Taxonomy" id="59203"/>
    <lineage>
        <taxon>Bacteria</taxon>
        <taxon>Pseudomonadati</taxon>
        <taxon>Pseudomonadota</taxon>
        <taxon>Gammaproteobacteria</taxon>
        <taxon>Enterobacterales</taxon>
        <taxon>Enterobacteriaceae</taxon>
        <taxon>Salmonella</taxon>
    </lineage>
</organism>
<dbReference type="PROSITE" id="PS50994">
    <property type="entry name" value="INTEGRASE"/>
    <property type="match status" value="1"/>
</dbReference>